<comment type="caution">
    <text evidence="3">The sequence shown here is derived from an EMBL/GenBank/DDBJ whole genome shotgun (WGS) entry which is preliminary data.</text>
</comment>
<protein>
    <submittedName>
        <fullName evidence="3">Roadblock/LC7 domain-containing protein</fullName>
    </submittedName>
</protein>
<keyword evidence="1" id="KW-0472">Membrane</keyword>
<evidence type="ECO:0000313" key="4">
    <source>
        <dbReference type="Proteomes" id="UP000676325"/>
    </source>
</evidence>
<dbReference type="SUPFAM" id="SSF103196">
    <property type="entry name" value="Roadblock/LC7 domain"/>
    <property type="match status" value="1"/>
</dbReference>
<dbReference type="Gene3D" id="3.30.450.30">
    <property type="entry name" value="Dynein light chain 2a, cytoplasmic"/>
    <property type="match status" value="1"/>
</dbReference>
<reference evidence="3" key="1">
    <citation type="submission" date="2021-04" db="EMBL/GenBank/DDBJ databases">
        <title>Genome based classification of Actinospica acidithermotolerans sp. nov., an actinobacterium isolated from an Indonesian hot spring.</title>
        <authorList>
            <person name="Kusuma A.B."/>
            <person name="Putra K.E."/>
            <person name="Nafisah S."/>
            <person name="Loh J."/>
            <person name="Nouioui I."/>
            <person name="Goodfellow M."/>
        </authorList>
    </citation>
    <scope>NUCLEOTIDE SEQUENCE</scope>
    <source>
        <strain evidence="3">MGRD01-02</strain>
    </source>
</reference>
<evidence type="ECO:0000256" key="1">
    <source>
        <dbReference type="SAM" id="Phobius"/>
    </source>
</evidence>
<dbReference type="InterPro" id="IPR004942">
    <property type="entry name" value="Roadblock/LAMTOR2_dom"/>
</dbReference>
<feature type="domain" description="Roadblock/LAMTOR2" evidence="2">
    <location>
        <begin position="15"/>
        <end position="105"/>
    </location>
</feature>
<gene>
    <name evidence="3" type="ORF">KDK95_27765</name>
</gene>
<dbReference type="AlphaFoldDB" id="A0A941EEX4"/>
<keyword evidence="4" id="KW-1185">Reference proteome</keyword>
<sequence length="143" mass="14945">MVDPRMLSPQARDLVDIVDRFALATAGVLHAVVLSSDGLLVTGSSSLSPDNAERFAATASGVLALATTSGALFGFGGYEQTIMRFEAGFLFVTAVTADCALAVAARKDCDMRTVAFEMAQFALRAGHYLTPGVRGELRAVLAS</sequence>
<feature type="transmembrane region" description="Helical" evidence="1">
    <location>
        <begin position="21"/>
        <end position="43"/>
    </location>
</feature>
<keyword evidence="1" id="KW-1133">Transmembrane helix</keyword>
<evidence type="ECO:0000313" key="3">
    <source>
        <dbReference type="EMBL" id="MBR7830132.1"/>
    </source>
</evidence>
<dbReference type="Proteomes" id="UP000676325">
    <property type="component" value="Unassembled WGS sequence"/>
</dbReference>
<organism evidence="3 4">
    <name type="scientific">Actinospica acidithermotolerans</name>
    <dbReference type="NCBI Taxonomy" id="2828514"/>
    <lineage>
        <taxon>Bacteria</taxon>
        <taxon>Bacillati</taxon>
        <taxon>Actinomycetota</taxon>
        <taxon>Actinomycetes</taxon>
        <taxon>Catenulisporales</taxon>
        <taxon>Actinospicaceae</taxon>
        <taxon>Actinospica</taxon>
    </lineage>
</organism>
<evidence type="ECO:0000259" key="2">
    <source>
        <dbReference type="SMART" id="SM00960"/>
    </source>
</evidence>
<dbReference type="SMART" id="SM00960">
    <property type="entry name" value="Robl_LC7"/>
    <property type="match status" value="1"/>
</dbReference>
<dbReference type="PANTHER" id="PTHR36222:SF1">
    <property type="entry name" value="SERINE PROTEASE INHIBITOR RV3364C"/>
    <property type="match status" value="1"/>
</dbReference>
<feature type="transmembrane region" description="Helical" evidence="1">
    <location>
        <begin position="55"/>
        <end position="75"/>
    </location>
</feature>
<proteinExistence type="predicted"/>
<dbReference type="InterPro" id="IPR053141">
    <property type="entry name" value="Mycobact_SerProt_Inhib_Rv3364c"/>
</dbReference>
<dbReference type="RefSeq" id="WP_212521261.1">
    <property type="nucleotide sequence ID" value="NZ_JAGSOH010000115.1"/>
</dbReference>
<name>A0A941EEX4_9ACTN</name>
<dbReference type="EMBL" id="JAGSOH010000115">
    <property type="protein sequence ID" value="MBR7830132.1"/>
    <property type="molecule type" value="Genomic_DNA"/>
</dbReference>
<dbReference type="Pfam" id="PF03259">
    <property type="entry name" value="Robl_LC7"/>
    <property type="match status" value="1"/>
</dbReference>
<accession>A0A941EEX4</accession>
<dbReference type="PANTHER" id="PTHR36222">
    <property type="entry name" value="SERINE PROTEASE INHIBITOR RV3364C"/>
    <property type="match status" value="1"/>
</dbReference>
<keyword evidence="1" id="KW-0812">Transmembrane</keyword>